<proteinExistence type="predicted"/>
<keyword evidence="3" id="KW-1185">Reference proteome</keyword>
<evidence type="ECO:0000313" key="3">
    <source>
        <dbReference type="Proteomes" id="UP000198601"/>
    </source>
</evidence>
<feature type="transmembrane region" description="Helical" evidence="1">
    <location>
        <begin position="327"/>
        <end position="349"/>
    </location>
</feature>
<dbReference type="AlphaFoldDB" id="A0A1G4TVG0"/>
<keyword evidence="1" id="KW-1133">Transmembrane helix</keyword>
<feature type="transmembrane region" description="Helical" evidence="1">
    <location>
        <begin position="220"/>
        <end position="242"/>
    </location>
</feature>
<gene>
    <name evidence="2" type="ORF">SAMN04487970_107110</name>
</gene>
<feature type="transmembrane region" description="Helical" evidence="1">
    <location>
        <begin position="641"/>
        <end position="663"/>
    </location>
</feature>
<organism evidence="2 3">
    <name type="scientific">Paenibacillus tianmuensis</name>
    <dbReference type="NCBI Taxonomy" id="624147"/>
    <lineage>
        <taxon>Bacteria</taxon>
        <taxon>Bacillati</taxon>
        <taxon>Bacillota</taxon>
        <taxon>Bacilli</taxon>
        <taxon>Bacillales</taxon>
        <taxon>Paenibacillaceae</taxon>
        <taxon>Paenibacillus</taxon>
    </lineage>
</organism>
<feature type="transmembrane region" description="Helical" evidence="1">
    <location>
        <begin position="150"/>
        <end position="166"/>
    </location>
</feature>
<keyword evidence="1" id="KW-0812">Transmembrane</keyword>
<feature type="transmembrane region" description="Helical" evidence="1">
    <location>
        <begin position="296"/>
        <end position="315"/>
    </location>
</feature>
<dbReference type="EMBL" id="FMTT01000071">
    <property type="protein sequence ID" value="SCW85402.1"/>
    <property type="molecule type" value="Genomic_DNA"/>
</dbReference>
<evidence type="ECO:0000313" key="2">
    <source>
        <dbReference type="EMBL" id="SCW85402.1"/>
    </source>
</evidence>
<evidence type="ECO:0000256" key="1">
    <source>
        <dbReference type="SAM" id="Phobius"/>
    </source>
</evidence>
<dbReference type="RefSeq" id="WP_090676973.1">
    <property type="nucleotide sequence ID" value="NZ_FMTT01000071.1"/>
</dbReference>
<accession>A0A1G4TVG0</accession>
<feature type="transmembrane region" description="Helical" evidence="1">
    <location>
        <begin position="369"/>
        <end position="388"/>
    </location>
</feature>
<protein>
    <recommendedName>
        <fullName evidence="4">Membrane protein YfhO</fullName>
    </recommendedName>
</protein>
<name>A0A1G4TVG0_9BACL</name>
<feature type="transmembrane region" description="Helical" evidence="1">
    <location>
        <begin position="173"/>
        <end position="189"/>
    </location>
</feature>
<feature type="transmembrane region" description="Helical" evidence="1">
    <location>
        <begin position="12"/>
        <end position="32"/>
    </location>
</feature>
<feature type="transmembrane region" description="Helical" evidence="1">
    <location>
        <begin position="195"/>
        <end position="213"/>
    </location>
</feature>
<evidence type="ECO:0008006" key="4">
    <source>
        <dbReference type="Google" id="ProtNLM"/>
    </source>
</evidence>
<dbReference type="Proteomes" id="UP000198601">
    <property type="component" value="Unassembled WGS sequence"/>
</dbReference>
<keyword evidence="1" id="KW-0472">Membrane</keyword>
<feature type="transmembrane region" description="Helical" evidence="1">
    <location>
        <begin position="98"/>
        <end position="119"/>
    </location>
</feature>
<dbReference type="STRING" id="624147.SAMN04487970_107110"/>
<sequence>MIKWINKTQLLNLSIIIIIFFFLQLISPKFFLMGDNKVQFYPIIVYASENLLHGTIPQINLSQYMGLPIIEKSYYGLTYPPVFLSYFLSKYVLLDPTWTIDIFVLIHLVLAAYVFSLLLSKFKVSHYLNIIGTVSYIFTSANFFMSEWYYVYPTILFLPAIFLLVFQLIEKLNFQYLFLLALVIIAYFYVGNIQLFIYCMFYFFPLYIILAYLMIRKKMYFQLAFVVMITFICLIPGLSMFYETGLAARPEKFDFSEYIGVNSDRPWEHIKHMFLPNFLMDSPNNIFYRFAFRDTMAYIGLVPAIGIILGFIYLICKRYTVNKQFLILTYLLVFGVISLLFVFGDKTIIYTWMYKIPIWNQLRSSYKHIVFSNFFLIFFGIVSMHLIISQRYFLQKILLISTILLIAINVISFNNIIGKGTHDLNQIKVQNPLNGTLDGRVVCFCKGIISSHDKNIEYSKYFAFNYASLSKVLTVGGYDVLIEKNLFNDVFKKNWYDGFYEPNDFEFYKKYGIKYIIFPSILPKSEVATLLKINAATDIKTIYTDNLINMFEVINFTPMVYDKDFNQINSSIQLEKNTIQISLGNLNYSTIGVNFLYNKNYIARDDRGNDLKINKDDYNRIVINIKDGTNTITVTYRDYKAIIAFLLSLIIFFSLIIVLFLIYRRRCSYAGY</sequence>
<reference evidence="3" key="1">
    <citation type="submission" date="2016-10" db="EMBL/GenBank/DDBJ databases">
        <authorList>
            <person name="Varghese N."/>
            <person name="Submissions S."/>
        </authorList>
    </citation>
    <scope>NUCLEOTIDE SEQUENCE [LARGE SCALE GENOMIC DNA]</scope>
    <source>
        <strain evidence="3">CGMCC 1.8946</strain>
    </source>
</reference>
<feature type="transmembrane region" description="Helical" evidence="1">
    <location>
        <begin position="397"/>
        <end position="417"/>
    </location>
</feature>